<feature type="region of interest" description="Disordered" evidence="1">
    <location>
        <begin position="1"/>
        <end position="25"/>
    </location>
</feature>
<protein>
    <submittedName>
        <fullName evidence="2">Uncharacterized protein</fullName>
    </submittedName>
</protein>
<name>X0ZUL9_9ZZZZ</name>
<feature type="non-terminal residue" evidence="2">
    <location>
        <position position="66"/>
    </location>
</feature>
<dbReference type="EMBL" id="BARS01050842">
    <property type="protein sequence ID" value="GAG51846.1"/>
    <property type="molecule type" value="Genomic_DNA"/>
</dbReference>
<gene>
    <name evidence="2" type="ORF">S01H1_75834</name>
</gene>
<accession>X0ZUL9</accession>
<sequence length="66" mass="6427">MKKGYVVENDGGAVPERVRGNGGGVVGRGVVSELRVDGDARGSRAGGGGEGEPKGWAFGGVGEGGV</sequence>
<feature type="compositionally biased region" description="Gly residues" evidence="1">
    <location>
        <begin position="57"/>
        <end position="66"/>
    </location>
</feature>
<feature type="region of interest" description="Disordered" evidence="1">
    <location>
        <begin position="37"/>
        <end position="66"/>
    </location>
</feature>
<evidence type="ECO:0000256" key="1">
    <source>
        <dbReference type="SAM" id="MobiDB-lite"/>
    </source>
</evidence>
<evidence type="ECO:0000313" key="2">
    <source>
        <dbReference type="EMBL" id="GAG51846.1"/>
    </source>
</evidence>
<dbReference type="AlphaFoldDB" id="X0ZUL9"/>
<comment type="caution">
    <text evidence="2">The sequence shown here is derived from an EMBL/GenBank/DDBJ whole genome shotgun (WGS) entry which is preliminary data.</text>
</comment>
<proteinExistence type="predicted"/>
<reference evidence="2" key="1">
    <citation type="journal article" date="2014" name="Front. Microbiol.">
        <title>High frequency of phylogenetically diverse reductive dehalogenase-homologous genes in deep subseafloor sedimentary metagenomes.</title>
        <authorList>
            <person name="Kawai M."/>
            <person name="Futagami T."/>
            <person name="Toyoda A."/>
            <person name="Takaki Y."/>
            <person name="Nishi S."/>
            <person name="Hori S."/>
            <person name="Arai W."/>
            <person name="Tsubouchi T."/>
            <person name="Morono Y."/>
            <person name="Uchiyama I."/>
            <person name="Ito T."/>
            <person name="Fujiyama A."/>
            <person name="Inagaki F."/>
            <person name="Takami H."/>
        </authorList>
    </citation>
    <scope>NUCLEOTIDE SEQUENCE</scope>
    <source>
        <strain evidence="2">Expedition CK06-06</strain>
    </source>
</reference>
<organism evidence="2">
    <name type="scientific">marine sediment metagenome</name>
    <dbReference type="NCBI Taxonomy" id="412755"/>
    <lineage>
        <taxon>unclassified sequences</taxon>
        <taxon>metagenomes</taxon>
        <taxon>ecological metagenomes</taxon>
    </lineage>
</organism>